<dbReference type="EMBL" id="CP003555">
    <property type="protein sequence ID" value="AFK63786.1"/>
    <property type="molecule type" value="Genomic_DNA"/>
</dbReference>
<dbReference type="KEGG" id="aka:TKWG_20070"/>
<protein>
    <submittedName>
        <fullName evidence="1">Uncharacterized protein</fullName>
    </submittedName>
</protein>
<dbReference type="HOGENOM" id="CLU_3131432_0_0_4"/>
<dbReference type="RefSeq" id="WP_014751877.1">
    <property type="nucleotide sequence ID" value="NC_017964.1"/>
</dbReference>
<gene>
    <name evidence="1" type="ordered locus">TKWG_20070</name>
</gene>
<proteinExistence type="predicted"/>
<keyword evidence="2" id="KW-1185">Reference proteome</keyword>
<sequence length="49" mass="5630">MMNFPMTLNWLCRLAERMYGTTEVVTKMPMGNYAGTAMRKSQRAADAWP</sequence>
<dbReference type="AlphaFoldDB" id="I3UFJ8"/>
<name>I3UFJ8_ADVKW</name>
<evidence type="ECO:0000313" key="2">
    <source>
        <dbReference type="Proteomes" id="UP000005267"/>
    </source>
</evidence>
<dbReference type="Proteomes" id="UP000005267">
    <property type="component" value="Chromosome"/>
</dbReference>
<reference evidence="2" key="2">
    <citation type="journal article" date="2013" name="PLoS ONE">
        <title>Genome implosion elicits host-confinement in Alcaligenaceae: evidence from the comparative genomics of Tetrathiobacter kashmirensis, a pathogen in the making.</title>
        <authorList>
            <person name="Ghosh W."/>
            <person name="Alam M."/>
            <person name="Roy C."/>
            <person name="Pyne P."/>
            <person name="George A."/>
            <person name="Chakraborty R."/>
            <person name="Majumder S."/>
            <person name="Agarwal A."/>
            <person name="Chakraborty S."/>
            <person name="Majumdar S."/>
            <person name="Gupta S.K."/>
        </authorList>
    </citation>
    <scope>NUCLEOTIDE SEQUENCE [LARGE SCALE GENOMIC DNA]</scope>
    <source>
        <strain evidence="2">WT001</strain>
    </source>
</reference>
<accession>I3UFJ8</accession>
<evidence type="ECO:0000313" key="1">
    <source>
        <dbReference type="EMBL" id="AFK63786.1"/>
    </source>
</evidence>
<dbReference type="STRING" id="1036672.TKWG_20070"/>
<reference evidence="1 2" key="1">
    <citation type="journal article" date="2011" name="J. Bacteriol.">
        <title>Whole-genome shotgun sequencing of the sulfur-oxidizing chemoautotroph Tetrathiobacter kashmirensis.</title>
        <authorList>
            <person name="Ghosh W."/>
            <person name="George A."/>
            <person name="Agarwal A."/>
            <person name="Raj P."/>
            <person name="Alam M."/>
            <person name="Pyne P."/>
            <person name="Das Gupta S.K."/>
        </authorList>
    </citation>
    <scope>NUCLEOTIDE SEQUENCE [LARGE SCALE GENOMIC DNA]</scope>
    <source>
        <strain evidence="1 2">WT001</strain>
    </source>
</reference>
<organism evidence="1 2">
    <name type="scientific">Advenella kashmirensis (strain DSM 17095 / LMG 22695 / WT001)</name>
    <name type="common">Tetrathiobacter kashmirensis</name>
    <dbReference type="NCBI Taxonomy" id="1036672"/>
    <lineage>
        <taxon>Bacteria</taxon>
        <taxon>Pseudomonadati</taxon>
        <taxon>Pseudomonadota</taxon>
        <taxon>Betaproteobacteria</taxon>
        <taxon>Burkholderiales</taxon>
        <taxon>Alcaligenaceae</taxon>
    </lineage>
</organism>